<keyword evidence="2" id="KW-1185">Reference proteome</keyword>
<dbReference type="InterPro" id="IPR011009">
    <property type="entry name" value="Kinase-like_dom_sf"/>
</dbReference>
<organism evidence="1 2">
    <name type="scientific">Elysia marginata</name>
    <dbReference type="NCBI Taxonomy" id="1093978"/>
    <lineage>
        <taxon>Eukaryota</taxon>
        <taxon>Metazoa</taxon>
        <taxon>Spiralia</taxon>
        <taxon>Lophotrochozoa</taxon>
        <taxon>Mollusca</taxon>
        <taxon>Gastropoda</taxon>
        <taxon>Heterobranchia</taxon>
        <taxon>Euthyneura</taxon>
        <taxon>Panpulmonata</taxon>
        <taxon>Sacoglossa</taxon>
        <taxon>Placobranchoidea</taxon>
        <taxon>Plakobranchidae</taxon>
        <taxon>Elysia</taxon>
    </lineage>
</organism>
<dbReference type="AlphaFoldDB" id="A0AAV4J4E9"/>
<evidence type="ECO:0008006" key="3">
    <source>
        <dbReference type="Google" id="ProtNLM"/>
    </source>
</evidence>
<evidence type="ECO:0000313" key="2">
    <source>
        <dbReference type="Proteomes" id="UP000762676"/>
    </source>
</evidence>
<protein>
    <recommendedName>
        <fullName evidence="3">Protein kinase domain-containing protein</fullName>
    </recommendedName>
</protein>
<name>A0AAV4J4E9_9GAST</name>
<accession>A0AAV4J4E9</accession>
<dbReference type="SUPFAM" id="SSF56112">
    <property type="entry name" value="Protein kinase-like (PK-like)"/>
    <property type="match status" value="1"/>
</dbReference>
<dbReference type="Proteomes" id="UP000762676">
    <property type="component" value="Unassembled WGS sequence"/>
</dbReference>
<evidence type="ECO:0000313" key="1">
    <source>
        <dbReference type="EMBL" id="GFS17235.1"/>
    </source>
</evidence>
<comment type="caution">
    <text evidence="1">The sequence shown here is derived from an EMBL/GenBank/DDBJ whole genome shotgun (WGS) entry which is preliminary data.</text>
</comment>
<gene>
    <name evidence="1" type="ORF">ElyMa_006817300</name>
</gene>
<dbReference type="Gene3D" id="1.10.510.10">
    <property type="entry name" value="Transferase(Phosphotransferase) domain 1"/>
    <property type="match status" value="1"/>
</dbReference>
<proteinExistence type="predicted"/>
<sequence length="153" mass="16645">MPDELDLPGLDTFQLPPASPMPPSPCLLDMSQRSTCAYDLIDQLLQVNPDFRLTCSEALRHPYIVLEARACSQEPEVSTQNLGASKHPSTASVAMPTIVVDQQALETSTSCPAKAEPDDLADEPRVSLFRPWAPVSMPTASVSIDQLVSEMQH</sequence>
<dbReference type="EMBL" id="BMAT01013644">
    <property type="protein sequence ID" value="GFS17235.1"/>
    <property type="molecule type" value="Genomic_DNA"/>
</dbReference>
<reference evidence="1 2" key="1">
    <citation type="journal article" date="2021" name="Elife">
        <title>Chloroplast acquisition without the gene transfer in kleptoplastic sea slugs, Plakobranchus ocellatus.</title>
        <authorList>
            <person name="Maeda T."/>
            <person name="Takahashi S."/>
            <person name="Yoshida T."/>
            <person name="Shimamura S."/>
            <person name="Takaki Y."/>
            <person name="Nagai Y."/>
            <person name="Toyoda A."/>
            <person name="Suzuki Y."/>
            <person name="Arimoto A."/>
            <person name="Ishii H."/>
            <person name="Satoh N."/>
            <person name="Nishiyama T."/>
            <person name="Hasebe M."/>
            <person name="Maruyama T."/>
            <person name="Minagawa J."/>
            <person name="Obokata J."/>
            <person name="Shigenobu S."/>
        </authorList>
    </citation>
    <scope>NUCLEOTIDE SEQUENCE [LARGE SCALE GENOMIC DNA]</scope>
</reference>